<organism evidence="1 2">
    <name type="scientific">Romanomermis culicivorax</name>
    <name type="common">Nematode worm</name>
    <dbReference type="NCBI Taxonomy" id="13658"/>
    <lineage>
        <taxon>Eukaryota</taxon>
        <taxon>Metazoa</taxon>
        <taxon>Ecdysozoa</taxon>
        <taxon>Nematoda</taxon>
        <taxon>Enoplea</taxon>
        <taxon>Dorylaimia</taxon>
        <taxon>Mermithida</taxon>
        <taxon>Mermithoidea</taxon>
        <taxon>Mermithidae</taxon>
        <taxon>Romanomermis</taxon>
    </lineage>
</organism>
<protein>
    <submittedName>
        <fullName evidence="2">Uncharacterized protein</fullName>
    </submittedName>
</protein>
<dbReference type="WBParaSite" id="nRc.2.0.1.t35124-RA">
    <property type="protein sequence ID" value="nRc.2.0.1.t35124-RA"/>
    <property type="gene ID" value="nRc.2.0.1.g35124"/>
</dbReference>
<evidence type="ECO:0000313" key="2">
    <source>
        <dbReference type="WBParaSite" id="nRc.2.0.1.t35124-RA"/>
    </source>
</evidence>
<keyword evidence="1" id="KW-1185">Reference proteome</keyword>
<name>A0A915K9T1_ROMCU</name>
<proteinExistence type="predicted"/>
<evidence type="ECO:0000313" key="1">
    <source>
        <dbReference type="Proteomes" id="UP000887565"/>
    </source>
</evidence>
<dbReference type="Proteomes" id="UP000887565">
    <property type="component" value="Unplaced"/>
</dbReference>
<accession>A0A915K9T1</accession>
<sequence>MEMEVKTCYQNNAQEPFEIRIPPIKTILCVGIKGGFPFKNFRRMYTNYVLENLSSGGVAVPAPAPATVFSQMSALYCPCDLSSRRSIRQCFPRTKRNRPKMRKFNLTKCTKRLQKKGTIKSRDRATSFYAVAKTYTFSSVDDYWAVSYGISSI</sequence>
<reference evidence="2" key="1">
    <citation type="submission" date="2022-11" db="UniProtKB">
        <authorList>
            <consortium name="WormBaseParasite"/>
        </authorList>
    </citation>
    <scope>IDENTIFICATION</scope>
</reference>
<dbReference type="AlphaFoldDB" id="A0A915K9T1"/>